<gene>
    <name evidence="2" type="ORF">Tci_830270</name>
</gene>
<feature type="compositionally biased region" description="Polar residues" evidence="1">
    <location>
        <begin position="51"/>
        <end position="73"/>
    </location>
</feature>
<reference evidence="2" key="1">
    <citation type="journal article" date="2019" name="Sci. Rep.">
        <title>Draft genome of Tanacetum cinerariifolium, the natural source of mosquito coil.</title>
        <authorList>
            <person name="Yamashiro T."/>
            <person name="Shiraishi A."/>
            <person name="Satake H."/>
            <person name="Nakayama K."/>
        </authorList>
    </citation>
    <scope>NUCLEOTIDE SEQUENCE</scope>
</reference>
<evidence type="ECO:0000256" key="1">
    <source>
        <dbReference type="SAM" id="MobiDB-lite"/>
    </source>
</evidence>
<feature type="non-terminal residue" evidence="2">
    <location>
        <position position="157"/>
    </location>
</feature>
<organism evidence="2">
    <name type="scientific">Tanacetum cinerariifolium</name>
    <name type="common">Dalmatian daisy</name>
    <name type="synonym">Chrysanthemum cinerariifolium</name>
    <dbReference type="NCBI Taxonomy" id="118510"/>
    <lineage>
        <taxon>Eukaryota</taxon>
        <taxon>Viridiplantae</taxon>
        <taxon>Streptophyta</taxon>
        <taxon>Embryophyta</taxon>
        <taxon>Tracheophyta</taxon>
        <taxon>Spermatophyta</taxon>
        <taxon>Magnoliopsida</taxon>
        <taxon>eudicotyledons</taxon>
        <taxon>Gunneridae</taxon>
        <taxon>Pentapetalae</taxon>
        <taxon>asterids</taxon>
        <taxon>campanulids</taxon>
        <taxon>Asterales</taxon>
        <taxon>Asteraceae</taxon>
        <taxon>Asteroideae</taxon>
        <taxon>Anthemideae</taxon>
        <taxon>Anthemidinae</taxon>
        <taxon>Tanacetum</taxon>
    </lineage>
</organism>
<evidence type="ECO:0000313" key="2">
    <source>
        <dbReference type="EMBL" id="GFC58300.1"/>
    </source>
</evidence>
<proteinExistence type="predicted"/>
<feature type="compositionally biased region" description="Basic and acidic residues" evidence="1">
    <location>
        <begin position="106"/>
        <end position="125"/>
    </location>
</feature>
<feature type="region of interest" description="Disordered" evidence="1">
    <location>
        <begin position="99"/>
        <end position="128"/>
    </location>
</feature>
<dbReference type="AlphaFoldDB" id="A0A699Q201"/>
<dbReference type="EMBL" id="BKCJ010977038">
    <property type="protein sequence ID" value="GFC58300.1"/>
    <property type="molecule type" value="Genomic_DNA"/>
</dbReference>
<protein>
    <submittedName>
        <fullName evidence="2">Uncharacterized protein</fullName>
    </submittedName>
</protein>
<comment type="caution">
    <text evidence="2">The sequence shown here is derived from an EMBL/GenBank/DDBJ whole genome shotgun (WGS) entry which is preliminary data.</text>
</comment>
<feature type="region of interest" description="Disordered" evidence="1">
    <location>
        <begin position="1"/>
        <end position="73"/>
    </location>
</feature>
<name>A0A699Q201_TANCI</name>
<accession>A0A699Q201</accession>
<sequence>MFENGRTRIAQSLVLPPVVDKPASPLGDDSQGEDCPTDSGFEADQDRANIAKTSTLPSDSTPRVTSLTADEGSMQQKFDELTTLCTSLQRQQLEMVSEFEAQEDDAPIKGRSLDEGKEASERVSDDKEEMETVLTSMDAASILTSGGVQVVPTAAEV</sequence>